<dbReference type="PROSITE" id="PS50035">
    <property type="entry name" value="PLD"/>
    <property type="match status" value="1"/>
</dbReference>
<protein>
    <submittedName>
        <fullName evidence="4">SUB1336 undefined product 1324245:1327112 reverse MW:109963</fullName>
    </submittedName>
</protein>
<dbReference type="AlphaFoldDB" id="A0A380LLK5"/>
<name>A0A380LLK5_9FIRM</name>
<dbReference type="SMART" id="SM00487">
    <property type="entry name" value="DEXDc"/>
    <property type="match status" value="1"/>
</dbReference>
<organism evidence="4 5">
    <name type="scientific">Faecalicoccus pleomorphus</name>
    <dbReference type="NCBI Taxonomy" id="1323"/>
    <lineage>
        <taxon>Bacteria</taxon>
        <taxon>Bacillati</taxon>
        <taxon>Bacillota</taxon>
        <taxon>Erysipelotrichia</taxon>
        <taxon>Erysipelotrichales</taxon>
        <taxon>Erysipelotrichaceae</taxon>
        <taxon>Faecalicoccus</taxon>
    </lineage>
</organism>
<evidence type="ECO:0000259" key="2">
    <source>
        <dbReference type="PROSITE" id="PS51192"/>
    </source>
</evidence>
<dbReference type="SMART" id="SM00490">
    <property type="entry name" value="HELICc"/>
    <property type="match status" value="1"/>
</dbReference>
<feature type="domain" description="Helicase C-terminal" evidence="3">
    <location>
        <begin position="416"/>
        <end position="570"/>
    </location>
</feature>
<dbReference type="GO" id="GO:0005829">
    <property type="term" value="C:cytosol"/>
    <property type="evidence" value="ECO:0007669"/>
    <property type="project" value="TreeGrafter"/>
</dbReference>
<dbReference type="CDD" id="cd18032">
    <property type="entry name" value="DEXHc_RE_I_III_res"/>
    <property type="match status" value="1"/>
</dbReference>
<reference evidence="4 5" key="1">
    <citation type="submission" date="2018-06" db="EMBL/GenBank/DDBJ databases">
        <authorList>
            <consortium name="Pathogen Informatics"/>
            <person name="Doyle S."/>
        </authorList>
    </citation>
    <scope>NUCLEOTIDE SEQUENCE [LARGE SCALE GENOMIC DNA]</scope>
    <source>
        <strain evidence="4 5">NCTC11087</strain>
    </source>
</reference>
<dbReference type="InterPro" id="IPR006935">
    <property type="entry name" value="Helicase/UvrB_N"/>
</dbReference>
<feature type="domain" description="Helicase ATP-binding" evidence="2">
    <location>
        <begin position="211"/>
        <end position="362"/>
    </location>
</feature>
<evidence type="ECO:0000259" key="3">
    <source>
        <dbReference type="PROSITE" id="PS51194"/>
    </source>
</evidence>
<keyword evidence="5" id="KW-1185">Reference proteome</keyword>
<evidence type="ECO:0000259" key="1">
    <source>
        <dbReference type="PROSITE" id="PS50035"/>
    </source>
</evidence>
<dbReference type="Pfam" id="PF13091">
    <property type="entry name" value="PLDc_2"/>
    <property type="match status" value="1"/>
</dbReference>
<dbReference type="OrthoDB" id="9802848at2"/>
<evidence type="ECO:0000313" key="5">
    <source>
        <dbReference type="Proteomes" id="UP000255523"/>
    </source>
</evidence>
<dbReference type="Pfam" id="PF26350">
    <property type="entry name" value="DUF8090"/>
    <property type="match status" value="1"/>
</dbReference>
<dbReference type="RefSeq" id="WP_022790071.1">
    <property type="nucleotide sequence ID" value="NZ_UHFX01000003.1"/>
</dbReference>
<dbReference type="InterPro" id="IPR058403">
    <property type="entry name" value="DUF8090"/>
</dbReference>
<dbReference type="GeneID" id="77462620"/>
<dbReference type="Pfam" id="PF04851">
    <property type="entry name" value="ResIII"/>
    <property type="match status" value="1"/>
</dbReference>
<dbReference type="GO" id="GO:0003677">
    <property type="term" value="F:DNA binding"/>
    <property type="evidence" value="ECO:0007669"/>
    <property type="project" value="InterPro"/>
</dbReference>
<gene>
    <name evidence="4" type="ORF">NCTC11087_01675</name>
</gene>
<dbReference type="InterPro" id="IPR025202">
    <property type="entry name" value="PLD-like_dom"/>
</dbReference>
<dbReference type="Gene3D" id="3.30.870.10">
    <property type="entry name" value="Endonuclease Chain A"/>
    <property type="match status" value="1"/>
</dbReference>
<dbReference type="Gene3D" id="3.40.50.300">
    <property type="entry name" value="P-loop containing nucleotide triphosphate hydrolases"/>
    <property type="match status" value="2"/>
</dbReference>
<dbReference type="GO" id="GO:0006793">
    <property type="term" value="P:phosphorus metabolic process"/>
    <property type="evidence" value="ECO:0007669"/>
    <property type="project" value="UniProtKB-ARBA"/>
</dbReference>
<dbReference type="PANTHER" id="PTHR47396">
    <property type="entry name" value="TYPE I RESTRICTION ENZYME ECOKI R PROTEIN"/>
    <property type="match status" value="1"/>
</dbReference>
<dbReference type="InterPro" id="IPR014001">
    <property type="entry name" value="Helicase_ATP-bd"/>
</dbReference>
<dbReference type="PANTHER" id="PTHR47396:SF1">
    <property type="entry name" value="ATP-DEPENDENT HELICASE IRC3-RELATED"/>
    <property type="match status" value="1"/>
</dbReference>
<dbReference type="GO" id="GO:0005524">
    <property type="term" value="F:ATP binding"/>
    <property type="evidence" value="ECO:0007669"/>
    <property type="project" value="InterPro"/>
</dbReference>
<dbReference type="Proteomes" id="UP000255523">
    <property type="component" value="Unassembled WGS sequence"/>
</dbReference>
<feature type="domain" description="PLD phosphodiesterase" evidence="1">
    <location>
        <begin position="94"/>
        <end position="124"/>
    </location>
</feature>
<dbReference type="PROSITE" id="PS51192">
    <property type="entry name" value="HELICASE_ATP_BIND_1"/>
    <property type="match status" value="1"/>
</dbReference>
<dbReference type="InterPro" id="IPR001650">
    <property type="entry name" value="Helicase_C-like"/>
</dbReference>
<evidence type="ECO:0000313" key="4">
    <source>
        <dbReference type="EMBL" id="SUO04748.1"/>
    </source>
</evidence>
<dbReference type="PROSITE" id="PS51194">
    <property type="entry name" value="HELICASE_CTER"/>
    <property type="match status" value="1"/>
</dbReference>
<dbReference type="EMBL" id="UHFX01000003">
    <property type="protein sequence ID" value="SUO04748.1"/>
    <property type="molecule type" value="Genomic_DNA"/>
</dbReference>
<dbReference type="InterPro" id="IPR050742">
    <property type="entry name" value="Helicase_Restrict-Modif_Enz"/>
</dbReference>
<dbReference type="InterPro" id="IPR001736">
    <property type="entry name" value="PLipase_D/transphosphatidylase"/>
</dbReference>
<accession>A0A380LLK5</accession>
<proteinExistence type="predicted"/>
<dbReference type="InterPro" id="IPR027417">
    <property type="entry name" value="P-loop_NTPase"/>
</dbReference>
<dbReference type="SUPFAM" id="SSF56024">
    <property type="entry name" value="Phospholipase D/nuclease"/>
    <property type="match status" value="1"/>
</dbReference>
<dbReference type="SUPFAM" id="SSF52540">
    <property type="entry name" value="P-loop containing nucleoside triphosphate hydrolases"/>
    <property type="match status" value="1"/>
</dbReference>
<dbReference type="GO" id="GO:0016787">
    <property type="term" value="F:hydrolase activity"/>
    <property type="evidence" value="ECO:0007669"/>
    <property type="project" value="InterPro"/>
</dbReference>
<dbReference type="Pfam" id="PF00271">
    <property type="entry name" value="Helicase_C"/>
    <property type="match status" value="1"/>
</dbReference>
<sequence>MEKYFVSNNKLLGTKVLTTVENELSKCTSFSISVAFITYGGLVTLLETLRTLEQKQIPGYILTTDYLLFSDPKALDKLSQFSNIDLRMYCCDGKDLGFHTKGYIFDTDNEYHVLMGSSNLTLNALTKNIEWNTHLVIDQDDAYKTSLFNEFNQLWNSKNTIPYASIKSTYQERYSNTKFLKGVLNSLSQKAQYQVLKPNLMQEAVIKHLQDSYNRGDQRGLLISATGTGKTYASAFAIQSVKPKRVLFLVHREQIAKQALESYKKVFKEYGSYGLLSGNSKEYDATFLFSTMQMMAKDESLSHFSKGAFDVIVIDEVHRAGARSYQKIMYYFEPKYWFGMSASPERTDDFDIYSLFDHNILYEIRLQQALEDNLLCPFHYFGIRDLEIDGEVFDDTTGYRKFSKLVSDLRVEYIIDRANFYGYSGDRPKGLIFCSNKEEAKELSRKFNERGIPSVALTGADSQEHREDCIERLVSDTRKDYLEYIFTIDIFNEGVDIPEINQVLMLRPTQSAIIFVQQLGRGLRKTKDKEFVVIIDFIGNYKNNFLIPIALSGDRSYNKDTIRRYLQEGNKMIPGSSTIHFDEISKKRIYDSIDTANFNDVRLIKDSYLQLKYKLGRMPNLMDFDVFGSIDPLRIFDNKNLGSYHMFLKKYEKQYEVSFTLLEEKFLEFISRKFASGKRPHELLAIHHLIYQGENLFSYLKEALKDQYQIEMTEQTKVNLINLLTNEFATGSGKKTYAKCIFIQSDGEDYRISNVFASLLENKEFKKQVDEVVQFGLYRNHQEYSRRYENTSFQLYSKYTYEDVCRLLEWEKGEVPLNIGGYKYDKNTNTYPVFINYDKEEGIADTVKYEDHLVSPDKLIAISKSNRTVSSDDVQTALNSEKRGVDMELFIRKNKDDKISKEFYYMGKIIPTGSYKEFVMPNTDSTAVEIEYQLKTPVKEDLYDYIVNS</sequence>
<dbReference type="Pfam" id="PF11907">
    <property type="entry name" value="DUF3427"/>
    <property type="match status" value="1"/>
</dbReference>
<dbReference type="InterPro" id="IPR021835">
    <property type="entry name" value="DUF3427"/>
</dbReference>
<dbReference type="CDD" id="cd18799">
    <property type="entry name" value="SF2_C_EcoAI-like"/>
    <property type="match status" value="1"/>
</dbReference>